<dbReference type="AlphaFoldDB" id="S8DUX3"/>
<dbReference type="CDD" id="cd00303">
    <property type="entry name" value="retropepsin_like"/>
    <property type="match status" value="1"/>
</dbReference>
<gene>
    <name evidence="2" type="ORF">FOMPIDRAFT_1033102</name>
</gene>
<dbReference type="InterPro" id="IPR021109">
    <property type="entry name" value="Peptidase_aspartic_dom_sf"/>
</dbReference>
<dbReference type="STRING" id="743788.S8DUX3"/>
<evidence type="ECO:0000256" key="1">
    <source>
        <dbReference type="SAM" id="MobiDB-lite"/>
    </source>
</evidence>
<keyword evidence="3" id="KW-1185">Reference proteome</keyword>
<name>S8DUX3_FOMSC</name>
<sequence>MPARGHATAPKFDPEQPHMLEQFFQDLETQFERCGVEEDQSRKQWVMQYMLIDVADLCETLATYKIGPSEDFRTKIKLLFPGAEDKHKYAVADIKALVTRHAASLIATITKLSSYYREFFTITSIQDLLWDGVQLRLQIKHADHYPNDLYPMNNVYEAVKFVLHGTLVTLAVSKQPEKMSVKTEDLGPLLKLLNQAIRQCNGSSRGDFTGRGDCQYCSDSTGRGQSGGPLAPVSVNITTTNQALRNNGTCHYCGDTNCRIPNCKHIKEDIKAGRITRNVEGRIILPNGSYIPLMELRQKCMQFDGVEIPVRRGWPNPTAESAPASCNKGVNKQPPQVTKERPRGATLVPGIIHLLAPIPKDPNGPEHPFQEARDGIRPPPPTKDVTHTAPSAPAKESNKEVVYHNQVPVYQCKIMDTLMVSLTPEELLSISPEVRNKFRDTITPKHIPTKPCTVTYTVIKDANKRTCSAELLEPGGVVVPDPFAVYLKQFDQGATGQTPVVASELHVLCSIIGLFNNQAFVEAIVDPRCQIVTMSRKVCHTLGLAYDPTVRIDMLSGNGESDKSDGLICNVPFHVGNIQLYLQIHVVKGADTIFCLVDPFNILTCSVVKNYANEEQTVTIACPNSGEVATMPTIMCTYV</sequence>
<dbReference type="eggNOG" id="ENOG502SRIE">
    <property type="taxonomic scope" value="Eukaryota"/>
</dbReference>
<dbReference type="OrthoDB" id="2734749at2759"/>
<dbReference type="HOGENOM" id="CLU_003921_7_2_1"/>
<dbReference type="EMBL" id="KE504217">
    <property type="protein sequence ID" value="EPS95028.1"/>
    <property type="molecule type" value="Genomic_DNA"/>
</dbReference>
<protein>
    <submittedName>
        <fullName evidence="2">Uncharacterized protein</fullName>
    </submittedName>
</protein>
<reference evidence="2 3" key="1">
    <citation type="journal article" date="2012" name="Science">
        <title>The Paleozoic origin of enzymatic lignin decomposition reconstructed from 31 fungal genomes.</title>
        <authorList>
            <person name="Floudas D."/>
            <person name="Binder M."/>
            <person name="Riley R."/>
            <person name="Barry K."/>
            <person name="Blanchette R.A."/>
            <person name="Henrissat B."/>
            <person name="Martinez A.T."/>
            <person name="Otillar R."/>
            <person name="Spatafora J.W."/>
            <person name="Yadav J.S."/>
            <person name="Aerts A."/>
            <person name="Benoit I."/>
            <person name="Boyd A."/>
            <person name="Carlson A."/>
            <person name="Copeland A."/>
            <person name="Coutinho P.M."/>
            <person name="de Vries R.P."/>
            <person name="Ferreira P."/>
            <person name="Findley K."/>
            <person name="Foster B."/>
            <person name="Gaskell J."/>
            <person name="Glotzer D."/>
            <person name="Gorecki P."/>
            <person name="Heitman J."/>
            <person name="Hesse C."/>
            <person name="Hori C."/>
            <person name="Igarashi K."/>
            <person name="Jurgens J.A."/>
            <person name="Kallen N."/>
            <person name="Kersten P."/>
            <person name="Kohler A."/>
            <person name="Kuees U."/>
            <person name="Kumar T.K.A."/>
            <person name="Kuo A."/>
            <person name="LaButti K."/>
            <person name="Larrondo L.F."/>
            <person name="Lindquist E."/>
            <person name="Ling A."/>
            <person name="Lombard V."/>
            <person name="Lucas S."/>
            <person name="Lundell T."/>
            <person name="Martin R."/>
            <person name="McLaughlin D.J."/>
            <person name="Morgenstern I."/>
            <person name="Morin E."/>
            <person name="Murat C."/>
            <person name="Nagy L.G."/>
            <person name="Nolan M."/>
            <person name="Ohm R.A."/>
            <person name="Patyshakuliyeva A."/>
            <person name="Rokas A."/>
            <person name="Ruiz-Duenas F.J."/>
            <person name="Sabat G."/>
            <person name="Salamov A."/>
            <person name="Samejima M."/>
            <person name="Schmutz J."/>
            <person name="Slot J.C."/>
            <person name="St John F."/>
            <person name="Stenlid J."/>
            <person name="Sun H."/>
            <person name="Sun S."/>
            <person name="Syed K."/>
            <person name="Tsang A."/>
            <person name="Wiebenga A."/>
            <person name="Young D."/>
            <person name="Pisabarro A."/>
            <person name="Eastwood D.C."/>
            <person name="Martin F."/>
            <person name="Cullen D."/>
            <person name="Grigoriev I.V."/>
            <person name="Hibbett D.S."/>
        </authorList>
    </citation>
    <scope>NUCLEOTIDE SEQUENCE</scope>
    <source>
        <strain evidence="3">FP-58527</strain>
    </source>
</reference>
<dbReference type="InParanoid" id="S8DUX3"/>
<evidence type="ECO:0000313" key="2">
    <source>
        <dbReference type="EMBL" id="EPS95028.1"/>
    </source>
</evidence>
<dbReference type="Proteomes" id="UP000015241">
    <property type="component" value="Unassembled WGS sequence"/>
</dbReference>
<dbReference type="Gene3D" id="2.40.70.10">
    <property type="entry name" value="Acid Proteases"/>
    <property type="match status" value="1"/>
</dbReference>
<organism evidence="2 3">
    <name type="scientific">Fomitopsis schrenkii</name>
    <name type="common">Brown rot fungus</name>
    <dbReference type="NCBI Taxonomy" id="2126942"/>
    <lineage>
        <taxon>Eukaryota</taxon>
        <taxon>Fungi</taxon>
        <taxon>Dikarya</taxon>
        <taxon>Basidiomycota</taxon>
        <taxon>Agaricomycotina</taxon>
        <taxon>Agaricomycetes</taxon>
        <taxon>Polyporales</taxon>
        <taxon>Fomitopsis</taxon>
    </lineage>
</organism>
<feature type="region of interest" description="Disordered" evidence="1">
    <location>
        <begin position="318"/>
        <end position="341"/>
    </location>
</feature>
<accession>S8DUX3</accession>
<proteinExistence type="predicted"/>
<evidence type="ECO:0000313" key="3">
    <source>
        <dbReference type="Proteomes" id="UP000015241"/>
    </source>
</evidence>
<feature type="region of interest" description="Disordered" evidence="1">
    <location>
        <begin position="358"/>
        <end position="398"/>
    </location>
</feature>